<proteinExistence type="predicted"/>
<dbReference type="InterPro" id="IPR036047">
    <property type="entry name" value="F-box-like_dom_sf"/>
</dbReference>
<evidence type="ECO:0000313" key="2">
    <source>
        <dbReference type="EMBL" id="TVU38551.1"/>
    </source>
</evidence>
<feature type="non-terminal residue" evidence="2">
    <location>
        <position position="1"/>
    </location>
</feature>
<feature type="domain" description="F-box protein AT5G49610-like beta-propeller" evidence="1">
    <location>
        <begin position="101"/>
        <end position="314"/>
    </location>
</feature>
<reference evidence="2 3" key="1">
    <citation type="journal article" date="2019" name="Sci. Rep.">
        <title>A high-quality genome of Eragrostis curvula grass provides insights into Poaceae evolution and supports new strategies to enhance forage quality.</title>
        <authorList>
            <person name="Carballo J."/>
            <person name="Santos B.A.C.M."/>
            <person name="Zappacosta D."/>
            <person name="Garbus I."/>
            <person name="Selva J.P."/>
            <person name="Gallo C.A."/>
            <person name="Diaz A."/>
            <person name="Albertini E."/>
            <person name="Caccamo M."/>
            <person name="Echenique V."/>
        </authorList>
    </citation>
    <scope>NUCLEOTIDE SEQUENCE [LARGE SCALE GENOMIC DNA]</scope>
    <source>
        <strain evidence="3">cv. Victoria</strain>
        <tissue evidence="2">Leaf</tissue>
    </source>
</reference>
<dbReference type="PANTHER" id="PTHR31264">
    <property type="entry name" value="OS07G0554500 PROTEIN-RELATED"/>
    <property type="match status" value="1"/>
</dbReference>
<dbReference type="AlphaFoldDB" id="A0A5J9VSK9"/>
<dbReference type="SUPFAM" id="SSF81383">
    <property type="entry name" value="F-box domain"/>
    <property type="match status" value="1"/>
</dbReference>
<dbReference type="EMBL" id="RWGY01000007">
    <property type="protein sequence ID" value="TVU38551.1"/>
    <property type="molecule type" value="Genomic_DNA"/>
</dbReference>
<dbReference type="PANTHER" id="PTHR31264:SF3">
    <property type="entry name" value="OS07G0554100 PROTEIN"/>
    <property type="match status" value="1"/>
</dbReference>
<comment type="caution">
    <text evidence="2">The sequence shown here is derived from an EMBL/GenBank/DDBJ whole genome shotgun (WGS) entry which is preliminary data.</text>
</comment>
<dbReference type="Pfam" id="PF23635">
    <property type="entry name" value="Beta-prop_AT5G49610-like"/>
    <property type="match status" value="1"/>
</dbReference>
<dbReference type="InterPro" id="IPR056594">
    <property type="entry name" value="AT5G49610-like_b-prop"/>
</dbReference>
<evidence type="ECO:0000259" key="1">
    <source>
        <dbReference type="Pfam" id="PF23635"/>
    </source>
</evidence>
<accession>A0A5J9VSK9</accession>
<sequence>MESQRPHPTLTADILTEIFLRADSPADLARAAAACVGFCRLIADPSFLSRYRSLHKPLLLGFIGTDGLHPVPAPHPNATAALAFARTVNFSFRYLPRDVCVVDIRDGRILVELIDEAETSILLWDLAVCNPVSRSYQLVPRIPDDVLAAAQIKERDIVNFYTSLVPSGDFEAKSFRVIRCILVKTGLVLFVFSSVSGQWSVTTSTSWDALRLDAPKAWTELLDSRRYVHGCFYWKVNHKDKLLKLDMNTMKFSTHDLPPDQAERTVVIVEAEDGELAMFSHDQVDGGRSLDYYTFSPNGSKKGGEWKKKNTVMLPSQYECNMLRRCQSEGHIFLFGVPKAKFISHHACFALDIKTFKVERLNGIYAPAIETPYSGFPPIISPRKIQGPRLASRSVVSSVSCCFLGAVEVVKMQRQAYCIAVLLGV</sequence>
<gene>
    <name evidence="2" type="ORF">EJB05_11928</name>
</gene>
<evidence type="ECO:0000313" key="3">
    <source>
        <dbReference type="Proteomes" id="UP000324897"/>
    </source>
</evidence>
<keyword evidence="3" id="KW-1185">Reference proteome</keyword>
<protein>
    <recommendedName>
        <fullName evidence="1">F-box protein AT5G49610-like beta-propeller domain-containing protein</fullName>
    </recommendedName>
</protein>
<name>A0A5J9VSK9_9POAL</name>
<dbReference type="OrthoDB" id="685304at2759"/>
<organism evidence="2 3">
    <name type="scientific">Eragrostis curvula</name>
    <name type="common">weeping love grass</name>
    <dbReference type="NCBI Taxonomy" id="38414"/>
    <lineage>
        <taxon>Eukaryota</taxon>
        <taxon>Viridiplantae</taxon>
        <taxon>Streptophyta</taxon>
        <taxon>Embryophyta</taxon>
        <taxon>Tracheophyta</taxon>
        <taxon>Spermatophyta</taxon>
        <taxon>Magnoliopsida</taxon>
        <taxon>Liliopsida</taxon>
        <taxon>Poales</taxon>
        <taxon>Poaceae</taxon>
        <taxon>PACMAD clade</taxon>
        <taxon>Chloridoideae</taxon>
        <taxon>Eragrostideae</taxon>
        <taxon>Eragrostidinae</taxon>
        <taxon>Eragrostis</taxon>
    </lineage>
</organism>
<dbReference type="Gramene" id="TVU38551">
    <property type="protein sequence ID" value="TVU38551"/>
    <property type="gene ID" value="EJB05_11928"/>
</dbReference>
<dbReference type="Proteomes" id="UP000324897">
    <property type="component" value="Chromosome 4"/>
</dbReference>